<keyword evidence="3" id="KW-1185">Reference proteome</keyword>
<dbReference type="RefSeq" id="WP_380617619.1">
    <property type="nucleotide sequence ID" value="NZ_JBHSDK010000002.1"/>
</dbReference>
<dbReference type="SMART" id="SM01040">
    <property type="entry name" value="Bro-N"/>
    <property type="match status" value="1"/>
</dbReference>
<comment type="caution">
    <text evidence="2">The sequence shown here is derived from an EMBL/GenBank/DDBJ whole genome shotgun (WGS) entry which is preliminary data.</text>
</comment>
<dbReference type="Pfam" id="PF03374">
    <property type="entry name" value="ANT"/>
    <property type="match status" value="1"/>
</dbReference>
<dbReference type="InterPro" id="IPR005039">
    <property type="entry name" value="Ant_C"/>
</dbReference>
<dbReference type="PANTHER" id="PTHR36180:SF2">
    <property type="entry name" value="BRO FAMILY PROTEIN"/>
    <property type="match status" value="1"/>
</dbReference>
<evidence type="ECO:0000313" key="3">
    <source>
        <dbReference type="Proteomes" id="UP001595823"/>
    </source>
</evidence>
<dbReference type="Pfam" id="PF02498">
    <property type="entry name" value="Bro-N"/>
    <property type="match status" value="1"/>
</dbReference>
<dbReference type="PANTHER" id="PTHR36180">
    <property type="entry name" value="DNA-BINDING PROTEIN-RELATED-RELATED"/>
    <property type="match status" value="1"/>
</dbReference>
<proteinExistence type="predicted"/>
<dbReference type="PROSITE" id="PS51750">
    <property type="entry name" value="BRO_N"/>
    <property type="match status" value="1"/>
</dbReference>
<sequence length="264" mass="29339">MATTDIHTYRYPITGDAVRTIDIDGQPWFVGRDVATALGYRNPNRSLTDHVPAGHRKGTESVPLHNLGLHPQTVLIDEAGMYRLIMRARTEIAETFQEWVTADVLPTLRRTGHYSTGDHVPRTLPEALRAYATEVEAHDATRTALAAAEPKAEDWDVLASAHGDYSVADAAKVLSQDPLIEIGQRRLFAVLDRVGWIYRGSDGEWRAYQSAIKAGHVGEAPSWYSHPRTFERVTTVRVVITMTGVARLRRLLTPQPAIDGVRAE</sequence>
<evidence type="ECO:0000259" key="1">
    <source>
        <dbReference type="PROSITE" id="PS51750"/>
    </source>
</evidence>
<gene>
    <name evidence="2" type="ORF">ACFPET_01555</name>
</gene>
<protein>
    <submittedName>
        <fullName evidence="2">BRO family protein</fullName>
    </submittedName>
</protein>
<dbReference type="EMBL" id="JBHSDK010000002">
    <property type="protein sequence ID" value="MFC4333880.1"/>
    <property type="molecule type" value="Genomic_DNA"/>
</dbReference>
<dbReference type="InterPro" id="IPR003497">
    <property type="entry name" value="BRO_N_domain"/>
</dbReference>
<name>A0ABV8TTE4_9ACTN</name>
<dbReference type="Proteomes" id="UP001595823">
    <property type="component" value="Unassembled WGS sequence"/>
</dbReference>
<organism evidence="2 3">
    <name type="scientific">Salininema proteolyticum</name>
    <dbReference type="NCBI Taxonomy" id="1607685"/>
    <lineage>
        <taxon>Bacteria</taxon>
        <taxon>Bacillati</taxon>
        <taxon>Actinomycetota</taxon>
        <taxon>Actinomycetes</taxon>
        <taxon>Glycomycetales</taxon>
        <taxon>Glycomycetaceae</taxon>
        <taxon>Salininema</taxon>
    </lineage>
</organism>
<feature type="domain" description="Bro-N" evidence="1">
    <location>
        <begin position="3"/>
        <end position="112"/>
    </location>
</feature>
<accession>A0ABV8TTE4</accession>
<evidence type="ECO:0000313" key="2">
    <source>
        <dbReference type="EMBL" id="MFC4333880.1"/>
    </source>
</evidence>
<reference evidence="3" key="1">
    <citation type="journal article" date="2019" name="Int. J. Syst. Evol. Microbiol.">
        <title>The Global Catalogue of Microorganisms (GCM) 10K type strain sequencing project: providing services to taxonomists for standard genome sequencing and annotation.</title>
        <authorList>
            <consortium name="The Broad Institute Genomics Platform"/>
            <consortium name="The Broad Institute Genome Sequencing Center for Infectious Disease"/>
            <person name="Wu L."/>
            <person name="Ma J."/>
        </authorList>
    </citation>
    <scope>NUCLEOTIDE SEQUENCE [LARGE SCALE GENOMIC DNA]</scope>
    <source>
        <strain evidence="3">IBRC-M 10908</strain>
    </source>
</reference>